<keyword evidence="3" id="KW-1003">Cell membrane</keyword>
<evidence type="ECO:0000256" key="2">
    <source>
        <dbReference type="ARBA" id="ARBA00022448"/>
    </source>
</evidence>
<feature type="transmembrane region" description="Helical" evidence="7">
    <location>
        <begin position="251"/>
        <end position="272"/>
    </location>
</feature>
<dbReference type="Pfam" id="PF00528">
    <property type="entry name" value="BPD_transp_1"/>
    <property type="match status" value="1"/>
</dbReference>
<keyword evidence="10" id="KW-1185">Reference proteome</keyword>
<name>A0ABY1IGF0_9HYPH</name>
<dbReference type="InterPro" id="IPR051393">
    <property type="entry name" value="ABC_transporter_permease"/>
</dbReference>
<keyword evidence="9" id="KW-0762">Sugar transport</keyword>
<dbReference type="RefSeq" id="WP_060604428.1">
    <property type="nucleotide sequence ID" value="NZ_FQZC01000002.1"/>
</dbReference>
<dbReference type="EMBL" id="FQZC01000002">
    <property type="protein sequence ID" value="SHJ13506.1"/>
    <property type="molecule type" value="Genomic_DNA"/>
</dbReference>
<evidence type="ECO:0000256" key="1">
    <source>
        <dbReference type="ARBA" id="ARBA00004651"/>
    </source>
</evidence>
<dbReference type="PROSITE" id="PS50928">
    <property type="entry name" value="ABC_TM1"/>
    <property type="match status" value="1"/>
</dbReference>
<organism evidence="9 10">
    <name type="scientific">Aureimonas altamirensis DSM 21988</name>
    <dbReference type="NCBI Taxonomy" id="1121026"/>
    <lineage>
        <taxon>Bacteria</taxon>
        <taxon>Pseudomonadati</taxon>
        <taxon>Pseudomonadota</taxon>
        <taxon>Alphaproteobacteria</taxon>
        <taxon>Hyphomicrobiales</taxon>
        <taxon>Aurantimonadaceae</taxon>
        <taxon>Aureimonas</taxon>
    </lineage>
</organism>
<keyword evidence="2 7" id="KW-0813">Transport</keyword>
<dbReference type="Gene3D" id="1.10.3720.10">
    <property type="entry name" value="MetI-like"/>
    <property type="match status" value="1"/>
</dbReference>
<feature type="transmembrane region" description="Helical" evidence="7">
    <location>
        <begin position="94"/>
        <end position="115"/>
    </location>
</feature>
<gene>
    <name evidence="9" type="ORF">SAMN02745911_1780</name>
</gene>
<comment type="subcellular location">
    <subcellularLocation>
        <location evidence="1 7">Cell membrane</location>
        <topology evidence="1 7">Multi-pass membrane protein</topology>
    </subcellularLocation>
</comment>
<evidence type="ECO:0000256" key="4">
    <source>
        <dbReference type="ARBA" id="ARBA00022692"/>
    </source>
</evidence>
<evidence type="ECO:0000256" key="5">
    <source>
        <dbReference type="ARBA" id="ARBA00022989"/>
    </source>
</evidence>
<feature type="transmembrane region" description="Helical" evidence="7">
    <location>
        <begin position="224"/>
        <end position="244"/>
    </location>
</feature>
<keyword evidence="5 7" id="KW-1133">Transmembrane helix</keyword>
<proteinExistence type="inferred from homology"/>
<feature type="transmembrane region" description="Helical" evidence="7">
    <location>
        <begin position="154"/>
        <end position="173"/>
    </location>
</feature>
<evidence type="ECO:0000259" key="8">
    <source>
        <dbReference type="PROSITE" id="PS50928"/>
    </source>
</evidence>
<dbReference type="PANTHER" id="PTHR30193:SF37">
    <property type="entry name" value="INNER MEMBRANE ABC TRANSPORTER PERMEASE PROTEIN YCJO"/>
    <property type="match status" value="1"/>
</dbReference>
<keyword evidence="4 7" id="KW-0812">Transmembrane</keyword>
<evidence type="ECO:0000256" key="3">
    <source>
        <dbReference type="ARBA" id="ARBA00022475"/>
    </source>
</evidence>
<feature type="transmembrane region" description="Helical" evidence="7">
    <location>
        <begin position="127"/>
        <end position="148"/>
    </location>
</feature>
<dbReference type="InterPro" id="IPR035906">
    <property type="entry name" value="MetI-like_sf"/>
</dbReference>
<dbReference type="SUPFAM" id="SSF161098">
    <property type="entry name" value="MetI-like"/>
    <property type="match status" value="1"/>
</dbReference>
<sequence length="313" mass="35444">MTQATNLTIERPIARSAGRASARWQRFKSRATPYVFIAPNMVLFSVFIFFPLLYAFYISFHEWSLIDVPLYTATENYARLLDDRQFWQALGNTVLYSVTTVPTSLAIGLAVAIGLNRDLFARTLLRSAFFLPVVISSVATAVIAAWLFNDNYGVINAVLGFVGIRPIAWLSTTQWALPSIIITTLWTRIGFCMVVYLAALQSISPSYYEAARIDGATRWHQFRYVTWPLLRPTTFLLLILNVIHSFQVFDLIFVMTGGGPGFSTTMLVQYIYQAAFVTSEMGYASAMGVVLFVLVLLFTLVQWRINRRTEQFI</sequence>
<dbReference type="InterPro" id="IPR000515">
    <property type="entry name" value="MetI-like"/>
</dbReference>
<feature type="transmembrane region" description="Helical" evidence="7">
    <location>
        <begin position="185"/>
        <end position="204"/>
    </location>
</feature>
<dbReference type="Proteomes" id="UP000184290">
    <property type="component" value="Unassembled WGS sequence"/>
</dbReference>
<dbReference type="PANTHER" id="PTHR30193">
    <property type="entry name" value="ABC TRANSPORTER PERMEASE PROTEIN"/>
    <property type="match status" value="1"/>
</dbReference>
<evidence type="ECO:0000313" key="9">
    <source>
        <dbReference type="EMBL" id="SHJ13506.1"/>
    </source>
</evidence>
<protein>
    <submittedName>
        <fullName evidence="9">Multiple sugar transport system permease protein</fullName>
    </submittedName>
</protein>
<comment type="caution">
    <text evidence="9">The sequence shown here is derived from an EMBL/GenBank/DDBJ whole genome shotgun (WGS) entry which is preliminary data.</text>
</comment>
<comment type="similarity">
    <text evidence="7">Belongs to the binding-protein-dependent transport system permease family.</text>
</comment>
<keyword evidence="6 7" id="KW-0472">Membrane</keyword>
<feature type="transmembrane region" description="Helical" evidence="7">
    <location>
        <begin position="34"/>
        <end position="57"/>
    </location>
</feature>
<accession>A0ABY1IGF0</accession>
<feature type="transmembrane region" description="Helical" evidence="7">
    <location>
        <begin position="284"/>
        <end position="303"/>
    </location>
</feature>
<evidence type="ECO:0000256" key="7">
    <source>
        <dbReference type="RuleBase" id="RU363032"/>
    </source>
</evidence>
<dbReference type="CDD" id="cd06261">
    <property type="entry name" value="TM_PBP2"/>
    <property type="match status" value="1"/>
</dbReference>
<feature type="domain" description="ABC transmembrane type-1" evidence="8">
    <location>
        <begin position="90"/>
        <end position="302"/>
    </location>
</feature>
<evidence type="ECO:0000256" key="6">
    <source>
        <dbReference type="ARBA" id="ARBA00023136"/>
    </source>
</evidence>
<reference evidence="9 10" key="1">
    <citation type="submission" date="2016-11" db="EMBL/GenBank/DDBJ databases">
        <authorList>
            <person name="Varghese N."/>
            <person name="Submissions S."/>
        </authorList>
    </citation>
    <scope>NUCLEOTIDE SEQUENCE [LARGE SCALE GENOMIC DNA]</scope>
    <source>
        <strain evidence="9 10">DSM 21988</strain>
    </source>
</reference>
<evidence type="ECO:0000313" key="10">
    <source>
        <dbReference type="Proteomes" id="UP000184290"/>
    </source>
</evidence>